<dbReference type="SUPFAM" id="SSF56300">
    <property type="entry name" value="Metallo-dependent phosphatases"/>
    <property type="match status" value="1"/>
</dbReference>
<dbReference type="PANTHER" id="PTHR31302">
    <property type="entry name" value="TRANSMEMBRANE PROTEIN WITH METALLOPHOSPHOESTERASE DOMAIN-RELATED"/>
    <property type="match status" value="1"/>
</dbReference>
<name>A0A2R6AL41_9ARCH</name>
<dbReference type="InterPro" id="IPR029052">
    <property type="entry name" value="Metallo-depent_PP-like"/>
</dbReference>
<reference evidence="3 4" key="1">
    <citation type="submission" date="2017-04" db="EMBL/GenBank/DDBJ databases">
        <title>Novel microbial lineages endemic to geothermal iron-oxide mats fill important gaps in the evolutionary history of Archaea.</title>
        <authorList>
            <person name="Jay Z.J."/>
            <person name="Beam J.P."/>
            <person name="Dlakic M."/>
            <person name="Rusch D.B."/>
            <person name="Kozubal M.A."/>
            <person name="Inskeep W.P."/>
        </authorList>
    </citation>
    <scope>NUCLEOTIDE SEQUENCE [LARGE SCALE GENOMIC DNA]</scope>
    <source>
        <strain evidence="3">OSP_D</strain>
    </source>
</reference>
<dbReference type="GO" id="GO:0016787">
    <property type="term" value="F:hydrolase activity"/>
    <property type="evidence" value="ECO:0007669"/>
    <property type="project" value="InterPro"/>
</dbReference>
<sequence>MEARGSRGAKKRRRDQPINTRQTTRGYEFLRIAAVSDIHAPRHLGEFREALKRTTLEGVDLFLLPGDVVHNNQHTLIPQVVGLLRARYSGPIYACPGNNEFDSSLEEIRAYPDVVWLDDEAQTITLNGTRLTLVGTKGVRDRVTPWLVWGVTPNPDVEATKKLYEERVVRLERLLSDNSNAPILVVFSHFAPTYQTLLGEEPSQYAELGTLKFEQLIERYRPTLWVHGHAHKSKNTHTRIGSTHVYNVALPATHKITLIDFDHTAR</sequence>
<dbReference type="AlphaFoldDB" id="A0A2R6AL41"/>
<dbReference type="Gene3D" id="3.60.21.10">
    <property type="match status" value="1"/>
</dbReference>
<dbReference type="InterPro" id="IPR051158">
    <property type="entry name" value="Metallophosphoesterase_sf"/>
</dbReference>
<dbReference type="PANTHER" id="PTHR31302:SF0">
    <property type="entry name" value="TRANSMEMBRANE PROTEIN WITH METALLOPHOSPHOESTERASE DOMAIN"/>
    <property type="match status" value="1"/>
</dbReference>
<feature type="region of interest" description="Disordered" evidence="1">
    <location>
        <begin position="1"/>
        <end position="20"/>
    </location>
</feature>
<dbReference type="EMBL" id="NEXE01000185">
    <property type="protein sequence ID" value="PSN87087.1"/>
    <property type="molecule type" value="Genomic_DNA"/>
</dbReference>
<evidence type="ECO:0000313" key="4">
    <source>
        <dbReference type="Proteomes" id="UP000240322"/>
    </source>
</evidence>
<dbReference type="InterPro" id="IPR004843">
    <property type="entry name" value="Calcineurin-like_PHP"/>
</dbReference>
<evidence type="ECO:0000259" key="2">
    <source>
        <dbReference type="Pfam" id="PF00149"/>
    </source>
</evidence>
<accession>A0A2R6AL41</accession>
<feature type="domain" description="Calcineurin-like phosphoesterase" evidence="2">
    <location>
        <begin position="30"/>
        <end position="232"/>
    </location>
</feature>
<dbReference type="Proteomes" id="UP000240322">
    <property type="component" value="Unassembled WGS sequence"/>
</dbReference>
<comment type="caution">
    <text evidence="3">The sequence shown here is derived from an EMBL/GenBank/DDBJ whole genome shotgun (WGS) entry which is preliminary data.</text>
</comment>
<dbReference type="Pfam" id="PF00149">
    <property type="entry name" value="Metallophos"/>
    <property type="match status" value="1"/>
</dbReference>
<evidence type="ECO:0000313" key="3">
    <source>
        <dbReference type="EMBL" id="PSN87087.1"/>
    </source>
</evidence>
<gene>
    <name evidence="3" type="ORF">B9Q03_11165</name>
</gene>
<proteinExistence type="predicted"/>
<evidence type="ECO:0000256" key="1">
    <source>
        <dbReference type="SAM" id="MobiDB-lite"/>
    </source>
</evidence>
<protein>
    <recommendedName>
        <fullName evidence="2">Calcineurin-like phosphoesterase domain-containing protein</fullName>
    </recommendedName>
</protein>
<organism evidence="3 4">
    <name type="scientific">Candidatus Marsarchaeota G2 archaeon OSP_D</name>
    <dbReference type="NCBI Taxonomy" id="1978157"/>
    <lineage>
        <taxon>Archaea</taxon>
        <taxon>Candidatus Marsarchaeota</taxon>
        <taxon>Candidatus Marsarchaeota group 2</taxon>
    </lineage>
</organism>